<reference evidence="8" key="1">
    <citation type="journal article" date="2014" name="Int. J. Syst. Evol. Microbiol.">
        <title>Complete genome sequence of Corynebacterium casei LMG S-19264T (=DSM 44701T), isolated from a smear-ripened cheese.</title>
        <authorList>
            <consortium name="US DOE Joint Genome Institute (JGI-PGF)"/>
            <person name="Walter F."/>
            <person name="Albersmeier A."/>
            <person name="Kalinowski J."/>
            <person name="Ruckert C."/>
        </authorList>
    </citation>
    <scope>NUCLEOTIDE SEQUENCE</scope>
    <source>
        <strain evidence="8">JCM 15325</strain>
    </source>
</reference>
<dbReference type="PRINTS" id="PR01100">
    <property type="entry name" value="SHIKIMTKNASE"/>
</dbReference>
<keyword evidence="6 7" id="KW-0057">Aromatic amino acid biosynthesis</keyword>
<feature type="binding site" evidence="7">
    <location>
        <position position="116"/>
    </location>
    <ligand>
        <name>ATP</name>
        <dbReference type="ChEBI" id="CHEBI:30616"/>
    </ligand>
</feature>
<dbReference type="GO" id="GO:0005524">
    <property type="term" value="F:ATP binding"/>
    <property type="evidence" value="ECO:0007669"/>
    <property type="project" value="UniProtKB-UniRule"/>
</dbReference>
<evidence type="ECO:0000256" key="2">
    <source>
        <dbReference type="ARBA" id="ARBA00022679"/>
    </source>
</evidence>
<dbReference type="GO" id="GO:0009423">
    <property type="term" value="P:chorismate biosynthetic process"/>
    <property type="evidence" value="ECO:0007669"/>
    <property type="project" value="UniProtKB-UniRule"/>
</dbReference>
<gene>
    <name evidence="7 8" type="primary">aroK</name>
    <name evidence="8" type="ORF">GCM10007968_26820</name>
</gene>
<dbReference type="PANTHER" id="PTHR21087">
    <property type="entry name" value="SHIKIMATE KINASE"/>
    <property type="match status" value="1"/>
</dbReference>
<dbReference type="SUPFAM" id="SSF52540">
    <property type="entry name" value="P-loop containing nucleoside triphosphate hydrolases"/>
    <property type="match status" value="1"/>
</dbReference>
<dbReference type="GO" id="GO:0005829">
    <property type="term" value="C:cytosol"/>
    <property type="evidence" value="ECO:0007669"/>
    <property type="project" value="TreeGrafter"/>
</dbReference>
<dbReference type="Proteomes" id="UP000654670">
    <property type="component" value="Unassembled WGS sequence"/>
</dbReference>
<dbReference type="EMBL" id="BMOK01000014">
    <property type="protein sequence ID" value="GGL61465.1"/>
    <property type="molecule type" value="Genomic_DNA"/>
</dbReference>
<feature type="binding site" evidence="7">
    <location>
        <position position="55"/>
    </location>
    <ligand>
        <name>substrate</name>
    </ligand>
</feature>
<keyword evidence="5 7" id="KW-0067">ATP-binding</keyword>
<evidence type="ECO:0000256" key="3">
    <source>
        <dbReference type="ARBA" id="ARBA00022741"/>
    </source>
</evidence>
<dbReference type="PANTHER" id="PTHR21087:SF16">
    <property type="entry name" value="SHIKIMATE KINASE 1, CHLOROPLASTIC"/>
    <property type="match status" value="1"/>
</dbReference>
<feature type="binding site" evidence="7">
    <location>
        <position position="13"/>
    </location>
    <ligand>
        <name>Mg(2+)</name>
        <dbReference type="ChEBI" id="CHEBI:18420"/>
    </ligand>
</feature>
<dbReference type="RefSeq" id="WP_188804208.1">
    <property type="nucleotide sequence ID" value="NZ_BMOK01000014.1"/>
</dbReference>
<keyword evidence="3 7" id="KW-0547">Nucleotide-binding</keyword>
<dbReference type="GO" id="GO:0009073">
    <property type="term" value="P:aromatic amino acid family biosynthetic process"/>
    <property type="evidence" value="ECO:0007669"/>
    <property type="project" value="UniProtKB-KW"/>
</dbReference>
<comment type="caution">
    <text evidence="7">Lacks conserved residue(s) required for the propagation of feature annotation.</text>
</comment>
<keyword evidence="2 7" id="KW-0808">Transferase</keyword>
<keyword evidence="7" id="KW-0963">Cytoplasm</keyword>
<accession>A0A917W2I8</accession>
<dbReference type="HAMAP" id="MF_00109">
    <property type="entry name" value="Shikimate_kinase"/>
    <property type="match status" value="1"/>
</dbReference>
<keyword evidence="1 7" id="KW-0028">Amino-acid biosynthesis</keyword>
<comment type="catalytic activity">
    <reaction evidence="7">
        <text>shikimate + ATP = 3-phosphoshikimate + ADP + H(+)</text>
        <dbReference type="Rhea" id="RHEA:13121"/>
        <dbReference type="ChEBI" id="CHEBI:15378"/>
        <dbReference type="ChEBI" id="CHEBI:30616"/>
        <dbReference type="ChEBI" id="CHEBI:36208"/>
        <dbReference type="ChEBI" id="CHEBI:145989"/>
        <dbReference type="ChEBI" id="CHEBI:456216"/>
        <dbReference type="EC" id="2.7.1.71"/>
    </reaction>
</comment>
<dbReference type="GO" id="GO:0004765">
    <property type="term" value="F:shikimate kinase activity"/>
    <property type="evidence" value="ECO:0007669"/>
    <property type="project" value="UniProtKB-UniRule"/>
</dbReference>
<evidence type="ECO:0000256" key="7">
    <source>
        <dbReference type="HAMAP-Rule" id="MF_00109"/>
    </source>
</evidence>
<comment type="cofactor">
    <cofactor evidence="7">
        <name>Mg(2+)</name>
        <dbReference type="ChEBI" id="CHEBI:18420"/>
    </cofactor>
    <text evidence="7">Binds 1 Mg(2+) ion per subunit.</text>
</comment>
<dbReference type="InterPro" id="IPR027417">
    <property type="entry name" value="P-loop_NTPase"/>
</dbReference>
<organism evidence="8 9">
    <name type="scientific">Sporolactobacillus putidus</name>
    <dbReference type="NCBI Taxonomy" id="492735"/>
    <lineage>
        <taxon>Bacteria</taxon>
        <taxon>Bacillati</taxon>
        <taxon>Bacillota</taxon>
        <taxon>Bacilli</taxon>
        <taxon>Bacillales</taxon>
        <taxon>Sporolactobacillaceae</taxon>
        <taxon>Sporolactobacillus</taxon>
    </lineage>
</organism>
<dbReference type="CDD" id="cd00464">
    <property type="entry name" value="SK"/>
    <property type="match status" value="1"/>
</dbReference>
<dbReference type="AlphaFoldDB" id="A0A917W2I8"/>
<proteinExistence type="inferred from homology"/>
<protein>
    <recommendedName>
        <fullName evidence="7">Shikimate kinase</fullName>
        <shortName evidence="7">SK</shortName>
        <ecNumber evidence="7">2.7.1.71</ecNumber>
    </recommendedName>
</protein>
<dbReference type="GO" id="GO:0008652">
    <property type="term" value="P:amino acid biosynthetic process"/>
    <property type="evidence" value="ECO:0007669"/>
    <property type="project" value="UniProtKB-KW"/>
</dbReference>
<evidence type="ECO:0000256" key="5">
    <source>
        <dbReference type="ARBA" id="ARBA00022840"/>
    </source>
</evidence>
<evidence type="ECO:0000256" key="4">
    <source>
        <dbReference type="ARBA" id="ARBA00022777"/>
    </source>
</evidence>
<keyword evidence="7" id="KW-0479">Metal-binding</keyword>
<feature type="binding site" evidence="7">
    <location>
        <begin position="9"/>
        <end position="14"/>
    </location>
    <ligand>
        <name>ATP</name>
        <dbReference type="ChEBI" id="CHEBI:30616"/>
    </ligand>
</feature>
<name>A0A917W2I8_9BACL</name>
<feature type="binding site" evidence="7">
    <location>
        <position position="78"/>
    </location>
    <ligand>
        <name>substrate</name>
    </ligand>
</feature>
<dbReference type="Gene3D" id="3.40.50.300">
    <property type="entry name" value="P-loop containing nucleotide triphosphate hydrolases"/>
    <property type="match status" value="1"/>
</dbReference>
<keyword evidence="4 7" id="KW-0418">Kinase</keyword>
<feature type="binding site" evidence="7">
    <location>
        <position position="134"/>
    </location>
    <ligand>
        <name>substrate</name>
    </ligand>
</feature>
<dbReference type="Pfam" id="PF01202">
    <property type="entry name" value="SKI"/>
    <property type="match status" value="1"/>
</dbReference>
<comment type="caution">
    <text evidence="8">The sequence shown here is derived from an EMBL/GenBank/DDBJ whole genome shotgun (WGS) entry which is preliminary data.</text>
</comment>
<comment type="similarity">
    <text evidence="7">Belongs to the shikimate kinase family.</text>
</comment>
<sequence length="173" mass="19485">MIYMTGFMGAGKTTVGTALSKKLNVHVYDTDMMVERDQNKSVQDVFRDEGEAFFRSCETHVLKKLATRKENAIVTTGGGIVMSPDNRALMKASGSIIFLYCDIKTVKSRLVNDRTRPLLQKFQGTELDHLYKKRMAAYLDATHVINVTAKSVETVVFEILSLMYQTSPDWISC</sequence>
<dbReference type="InterPro" id="IPR031322">
    <property type="entry name" value="Shikimate/glucono_kinase"/>
</dbReference>
<dbReference type="InterPro" id="IPR000623">
    <property type="entry name" value="Shikimate_kinase/TSH1"/>
</dbReference>
<comment type="subunit">
    <text evidence="7">Monomer.</text>
</comment>
<feature type="binding site" evidence="7">
    <location>
        <position position="31"/>
    </location>
    <ligand>
        <name>substrate</name>
    </ligand>
</feature>
<dbReference type="EC" id="2.7.1.71" evidence="7"/>
<comment type="subcellular location">
    <subcellularLocation>
        <location evidence="7">Cytoplasm</location>
    </subcellularLocation>
</comment>
<comment type="pathway">
    <text evidence="7">Metabolic intermediate biosynthesis; chorismate biosynthesis; chorismate from D-erythrose 4-phosphate and phosphoenolpyruvate: step 5/7.</text>
</comment>
<keyword evidence="7" id="KW-0460">Magnesium</keyword>
<comment type="function">
    <text evidence="7">Catalyzes the specific phosphorylation of the 3-hydroxyl group of shikimic acid using ATP as a cosubstrate.</text>
</comment>
<evidence type="ECO:0000313" key="8">
    <source>
        <dbReference type="EMBL" id="GGL61465.1"/>
    </source>
</evidence>
<evidence type="ECO:0000313" key="9">
    <source>
        <dbReference type="Proteomes" id="UP000654670"/>
    </source>
</evidence>
<dbReference type="GO" id="GO:0000287">
    <property type="term" value="F:magnesium ion binding"/>
    <property type="evidence" value="ECO:0007669"/>
    <property type="project" value="UniProtKB-UniRule"/>
</dbReference>
<evidence type="ECO:0000256" key="6">
    <source>
        <dbReference type="ARBA" id="ARBA00023141"/>
    </source>
</evidence>
<reference evidence="8" key="2">
    <citation type="submission" date="2020-09" db="EMBL/GenBank/DDBJ databases">
        <authorList>
            <person name="Sun Q."/>
            <person name="Ohkuma M."/>
        </authorList>
    </citation>
    <scope>NUCLEOTIDE SEQUENCE</scope>
    <source>
        <strain evidence="8">JCM 15325</strain>
    </source>
</reference>
<keyword evidence="9" id="KW-1185">Reference proteome</keyword>
<evidence type="ECO:0000256" key="1">
    <source>
        <dbReference type="ARBA" id="ARBA00022605"/>
    </source>
</evidence>